<sequence length="92" mass="10547">MASLTRTEQSKMLNVEVFDVYLDEEEQSALLAAPEKFIREFLEREGHTVNSLLIDTRLLNGEGCPGGSQKLVHSRADDWTFSSHYWQCEPLM</sequence>
<protein>
    <submittedName>
        <fullName evidence="1">Uncharacterized protein</fullName>
    </submittedName>
</protein>
<evidence type="ECO:0000313" key="1">
    <source>
        <dbReference type="EMBL" id="MFF3343059.1"/>
    </source>
</evidence>
<keyword evidence="2" id="KW-1185">Reference proteome</keyword>
<reference evidence="1 2" key="1">
    <citation type="submission" date="2024-10" db="EMBL/GenBank/DDBJ databases">
        <title>The Natural Products Discovery Center: Release of the First 8490 Sequenced Strains for Exploring Actinobacteria Biosynthetic Diversity.</title>
        <authorList>
            <person name="Kalkreuter E."/>
            <person name="Kautsar S.A."/>
            <person name="Yang D."/>
            <person name="Bader C.D."/>
            <person name="Teijaro C.N."/>
            <person name="Fluegel L."/>
            <person name="Davis C.M."/>
            <person name="Simpson J.R."/>
            <person name="Lauterbach L."/>
            <person name="Steele A.D."/>
            <person name="Gui C."/>
            <person name="Meng S."/>
            <person name="Li G."/>
            <person name="Viehrig K."/>
            <person name="Ye F."/>
            <person name="Su P."/>
            <person name="Kiefer A.F."/>
            <person name="Nichols A."/>
            <person name="Cepeda A.J."/>
            <person name="Yan W."/>
            <person name="Fan B."/>
            <person name="Jiang Y."/>
            <person name="Adhikari A."/>
            <person name="Zheng C.-J."/>
            <person name="Schuster L."/>
            <person name="Cowan T.M."/>
            <person name="Smanski M.J."/>
            <person name="Chevrette M.G."/>
            <person name="De Carvalho L.P.S."/>
            <person name="Shen B."/>
        </authorList>
    </citation>
    <scope>NUCLEOTIDE SEQUENCE [LARGE SCALE GENOMIC DNA]</scope>
    <source>
        <strain evidence="1 2">NPDC003029</strain>
    </source>
</reference>
<organism evidence="1 2">
    <name type="scientific">Streptomyces flavidovirens</name>
    <dbReference type="NCBI Taxonomy" id="67298"/>
    <lineage>
        <taxon>Bacteria</taxon>
        <taxon>Bacillati</taxon>
        <taxon>Actinomycetota</taxon>
        <taxon>Actinomycetes</taxon>
        <taxon>Kitasatosporales</taxon>
        <taxon>Streptomycetaceae</taxon>
        <taxon>Streptomyces</taxon>
    </lineage>
</organism>
<proteinExistence type="predicted"/>
<name>A0ABW6RNB4_9ACTN</name>
<dbReference type="RefSeq" id="WP_355722823.1">
    <property type="nucleotide sequence ID" value="NZ_JBEXNP010000013.1"/>
</dbReference>
<dbReference type="EMBL" id="JBIAPK010000012">
    <property type="protein sequence ID" value="MFF3343059.1"/>
    <property type="molecule type" value="Genomic_DNA"/>
</dbReference>
<comment type="caution">
    <text evidence="1">The sequence shown here is derived from an EMBL/GenBank/DDBJ whole genome shotgun (WGS) entry which is preliminary data.</text>
</comment>
<accession>A0ABW6RNB4</accession>
<gene>
    <name evidence="1" type="ORF">ACFYWW_30835</name>
</gene>
<dbReference type="Proteomes" id="UP001601976">
    <property type="component" value="Unassembled WGS sequence"/>
</dbReference>
<evidence type="ECO:0000313" key="2">
    <source>
        <dbReference type="Proteomes" id="UP001601976"/>
    </source>
</evidence>